<dbReference type="PRINTS" id="PR00625">
    <property type="entry name" value="JDOMAIN"/>
</dbReference>
<evidence type="ECO:0000259" key="2">
    <source>
        <dbReference type="PROSITE" id="PS50076"/>
    </source>
</evidence>
<keyword evidence="4" id="KW-1185">Reference proteome</keyword>
<dbReference type="InterPro" id="IPR056453">
    <property type="entry name" value="HTH_DNAJC9"/>
</dbReference>
<dbReference type="PANTHER" id="PTHR44144:SF1">
    <property type="entry name" value="DNAJ HOMOLOG SUBFAMILY C MEMBER 9"/>
    <property type="match status" value="1"/>
</dbReference>
<dbReference type="InterPro" id="IPR036869">
    <property type="entry name" value="J_dom_sf"/>
</dbReference>
<dbReference type="OrthoDB" id="445556at2759"/>
<accession>U6GXB6</accession>
<proteinExistence type="predicted"/>
<dbReference type="CDD" id="cd06257">
    <property type="entry name" value="DnaJ"/>
    <property type="match status" value="1"/>
</dbReference>
<dbReference type="Pfam" id="PF23302">
    <property type="entry name" value="HTH_DNAJC9"/>
    <property type="match status" value="1"/>
</dbReference>
<dbReference type="InterPro" id="IPR001623">
    <property type="entry name" value="DnaJ_domain"/>
</dbReference>
<dbReference type="OMA" id="FPTWREY"/>
<sequence>MSRSCRRQAHANEDSSEDTTKGKKAARRSPKDQKPGKEERGGSQPSSKANRKPGAASHSLYDLLGVARDASQKEITSAYRRRALLCHPDKIRQRQKGSGETGEESLEGKSYEEAYAFYREKFPEVTEEAINEFKRRYIGSEEEKEDIEDFVNRFDGDLSKFFEFVPLSDPSDCKRYMDVFSELLKAKKIKATEKYKKSFREFDAIAEKYRKRFEKEKGAARKSNASKKEEDMSALALSIL</sequence>
<feature type="non-terminal residue" evidence="3">
    <location>
        <position position="240"/>
    </location>
</feature>
<feature type="region of interest" description="Disordered" evidence="1">
    <location>
        <begin position="1"/>
        <end position="56"/>
    </location>
</feature>
<dbReference type="EMBL" id="HG673346">
    <property type="protein sequence ID" value="CDI83174.1"/>
    <property type="molecule type" value="Genomic_DNA"/>
</dbReference>
<feature type="region of interest" description="Disordered" evidence="1">
    <location>
        <begin position="215"/>
        <end position="240"/>
    </location>
</feature>
<dbReference type="SUPFAM" id="SSF46565">
    <property type="entry name" value="Chaperone J-domain"/>
    <property type="match status" value="1"/>
</dbReference>
<feature type="compositionally biased region" description="Basic and acidic residues" evidence="1">
    <location>
        <begin position="29"/>
        <end position="41"/>
    </location>
</feature>
<evidence type="ECO:0000313" key="3">
    <source>
        <dbReference type="EMBL" id="CDI83174.1"/>
    </source>
</evidence>
<dbReference type="InterPro" id="IPR052594">
    <property type="entry name" value="J_domain-containing_protein"/>
</dbReference>
<feature type="compositionally biased region" description="Basic and acidic residues" evidence="1">
    <location>
        <begin position="10"/>
        <end position="21"/>
    </location>
</feature>
<dbReference type="GeneID" id="25271460"/>
<gene>
    <name evidence="3" type="ORF">EAH_00033900</name>
</gene>
<reference evidence="3" key="1">
    <citation type="submission" date="2013-10" db="EMBL/GenBank/DDBJ databases">
        <title>Genomic analysis of the causative agents of coccidiosis in chickens.</title>
        <authorList>
            <person name="Reid A.J."/>
            <person name="Blake D."/>
            <person name="Billington K."/>
            <person name="Browne H."/>
            <person name="Dunn M."/>
            <person name="Hung S."/>
            <person name="Kawahara F."/>
            <person name="Miranda-Saavedra D."/>
            <person name="Mourier T."/>
            <person name="Nagra H."/>
            <person name="Otto T.D."/>
            <person name="Rawlings N."/>
            <person name="Sanchez A."/>
            <person name="Sanders M."/>
            <person name="Subramaniam C."/>
            <person name="Tay Y."/>
            <person name="Dear P."/>
            <person name="Doerig C."/>
            <person name="Gruber A."/>
            <person name="Parkinson J."/>
            <person name="Shirley M."/>
            <person name="Wan K.L."/>
            <person name="Berriman M."/>
            <person name="Tomley F."/>
            <person name="Pain A."/>
        </authorList>
    </citation>
    <scope>NUCLEOTIDE SEQUENCE</scope>
    <source>
        <strain evidence="3">Houghton</strain>
    </source>
</reference>
<dbReference type="Pfam" id="PF00226">
    <property type="entry name" value="DnaJ"/>
    <property type="match status" value="1"/>
</dbReference>
<dbReference type="PANTHER" id="PTHR44144">
    <property type="entry name" value="DNAJ HOMOLOG SUBFAMILY C MEMBER 9"/>
    <property type="match status" value="1"/>
</dbReference>
<evidence type="ECO:0000256" key="1">
    <source>
        <dbReference type="SAM" id="MobiDB-lite"/>
    </source>
</evidence>
<dbReference type="GO" id="GO:0005737">
    <property type="term" value="C:cytoplasm"/>
    <property type="evidence" value="ECO:0007669"/>
    <property type="project" value="TreeGrafter"/>
</dbReference>
<dbReference type="VEuPathDB" id="ToxoDB:EAH_00033900"/>
<name>U6GXB6_EIMAC</name>
<protein>
    <submittedName>
        <fullName evidence="3">DnaJ domain-containing protein, putative</fullName>
    </submittedName>
</protein>
<reference evidence="3" key="2">
    <citation type="submission" date="2013-10" db="EMBL/GenBank/DDBJ databases">
        <authorList>
            <person name="Aslett M."/>
        </authorList>
    </citation>
    <scope>NUCLEOTIDE SEQUENCE</scope>
    <source>
        <strain evidence="3">Houghton</strain>
    </source>
</reference>
<dbReference type="RefSeq" id="XP_013247660.1">
    <property type="nucleotide sequence ID" value="XM_013392206.1"/>
</dbReference>
<dbReference type="SMART" id="SM00271">
    <property type="entry name" value="DnaJ"/>
    <property type="match status" value="1"/>
</dbReference>
<feature type="region of interest" description="Disordered" evidence="1">
    <location>
        <begin position="86"/>
        <end position="107"/>
    </location>
</feature>
<dbReference type="GO" id="GO:0005634">
    <property type="term" value="C:nucleus"/>
    <property type="evidence" value="ECO:0007669"/>
    <property type="project" value="TreeGrafter"/>
</dbReference>
<organism evidence="3 4">
    <name type="scientific">Eimeria acervulina</name>
    <name type="common">Coccidian parasite</name>
    <dbReference type="NCBI Taxonomy" id="5801"/>
    <lineage>
        <taxon>Eukaryota</taxon>
        <taxon>Sar</taxon>
        <taxon>Alveolata</taxon>
        <taxon>Apicomplexa</taxon>
        <taxon>Conoidasida</taxon>
        <taxon>Coccidia</taxon>
        <taxon>Eucoccidiorida</taxon>
        <taxon>Eimeriorina</taxon>
        <taxon>Eimeriidae</taxon>
        <taxon>Eimeria</taxon>
    </lineage>
</organism>
<evidence type="ECO:0000313" key="4">
    <source>
        <dbReference type="Proteomes" id="UP000018050"/>
    </source>
</evidence>
<feature type="domain" description="J" evidence="2">
    <location>
        <begin position="59"/>
        <end position="151"/>
    </location>
</feature>
<dbReference type="Gene3D" id="1.10.287.110">
    <property type="entry name" value="DnaJ domain"/>
    <property type="match status" value="1"/>
</dbReference>
<dbReference type="GO" id="GO:0031072">
    <property type="term" value="F:heat shock protein binding"/>
    <property type="evidence" value="ECO:0007669"/>
    <property type="project" value="TreeGrafter"/>
</dbReference>
<dbReference type="AlphaFoldDB" id="U6GXB6"/>
<dbReference type="PROSITE" id="PS50076">
    <property type="entry name" value="DNAJ_2"/>
    <property type="match status" value="1"/>
</dbReference>
<dbReference type="Proteomes" id="UP000018050">
    <property type="component" value="Unassembled WGS sequence"/>
</dbReference>